<keyword evidence="4 7" id="KW-1133">Transmembrane helix</keyword>
<keyword evidence="5 7" id="KW-0472">Membrane</keyword>
<comment type="subcellular location">
    <subcellularLocation>
        <location evidence="1">Endomembrane system</location>
        <topology evidence="1">Multi-pass membrane protein</topology>
    </subcellularLocation>
</comment>
<keyword evidence="2" id="KW-0813">Transport</keyword>
<dbReference type="GeneID" id="5427553"/>
<reference evidence="9 10" key="1">
    <citation type="journal article" date="2011" name="PLoS Genet.">
        <title>Genomic analysis of the necrotrophic fungal pathogens Sclerotinia sclerotiorum and Botrytis cinerea.</title>
        <authorList>
            <person name="Amselem J."/>
            <person name="Cuomo C.A."/>
            <person name="van Kan J.A."/>
            <person name="Viaud M."/>
            <person name="Benito E.P."/>
            <person name="Couloux A."/>
            <person name="Coutinho P.M."/>
            <person name="de Vries R.P."/>
            <person name="Dyer P.S."/>
            <person name="Fillinger S."/>
            <person name="Fournier E."/>
            <person name="Gout L."/>
            <person name="Hahn M."/>
            <person name="Kohn L."/>
            <person name="Lapalu N."/>
            <person name="Plummer K.M."/>
            <person name="Pradier J.M."/>
            <person name="Quevillon E."/>
            <person name="Sharon A."/>
            <person name="Simon A."/>
            <person name="ten Have A."/>
            <person name="Tudzynski B."/>
            <person name="Tudzynski P."/>
            <person name="Wincker P."/>
            <person name="Andrew M."/>
            <person name="Anthouard V."/>
            <person name="Beever R.E."/>
            <person name="Beffa R."/>
            <person name="Benoit I."/>
            <person name="Bouzid O."/>
            <person name="Brault B."/>
            <person name="Chen Z."/>
            <person name="Choquer M."/>
            <person name="Collemare J."/>
            <person name="Cotton P."/>
            <person name="Danchin E.G."/>
            <person name="Da Silva C."/>
            <person name="Gautier A."/>
            <person name="Giraud C."/>
            <person name="Giraud T."/>
            <person name="Gonzalez C."/>
            <person name="Grossetete S."/>
            <person name="Guldener U."/>
            <person name="Henrissat B."/>
            <person name="Howlett B.J."/>
            <person name="Kodira C."/>
            <person name="Kretschmer M."/>
            <person name="Lappartient A."/>
            <person name="Leroch M."/>
            <person name="Levis C."/>
            <person name="Mauceli E."/>
            <person name="Neuveglise C."/>
            <person name="Oeser B."/>
            <person name="Pearson M."/>
            <person name="Poulain J."/>
            <person name="Poussereau N."/>
            <person name="Quesneville H."/>
            <person name="Rascle C."/>
            <person name="Schumacher J."/>
            <person name="Segurens B."/>
            <person name="Sexton A."/>
            <person name="Silva E."/>
            <person name="Sirven C."/>
            <person name="Soanes D.M."/>
            <person name="Talbot N.J."/>
            <person name="Templeton M."/>
            <person name="Yandava C."/>
            <person name="Yarden O."/>
            <person name="Zeng Q."/>
            <person name="Rollins J.A."/>
            <person name="Lebrun M.H."/>
            <person name="Dickman M."/>
        </authorList>
    </citation>
    <scope>NUCLEOTIDE SEQUENCE [LARGE SCALE GENOMIC DNA]</scope>
    <source>
        <strain evidence="9 10">B05.10</strain>
    </source>
</reference>
<dbReference type="Gene3D" id="1.20.1250.20">
    <property type="entry name" value="MFS general substrate transporter like domains"/>
    <property type="match status" value="1"/>
</dbReference>
<dbReference type="GO" id="GO:0012505">
    <property type="term" value="C:endomembrane system"/>
    <property type="evidence" value="ECO:0007669"/>
    <property type="project" value="UniProtKB-SubCell"/>
</dbReference>
<feature type="transmembrane region" description="Helical" evidence="7">
    <location>
        <begin position="372"/>
        <end position="395"/>
    </location>
</feature>
<gene>
    <name evidence="9" type="ORF">BCIN_02g03000</name>
</gene>
<dbReference type="VEuPathDB" id="FungiDB:Bcin02g03000"/>
<evidence type="ECO:0000313" key="9">
    <source>
        <dbReference type="EMBL" id="ATZ46965.1"/>
    </source>
</evidence>
<dbReference type="PROSITE" id="PS50850">
    <property type="entry name" value="MFS"/>
    <property type="match status" value="1"/>
</dbReference>
<keyword evidence="3 7" id="KW-0812">Transmembrane</keyword>
<dbReference type="Pfam" id="PF07690">
    <property type="entry name" value="MFS_1"/>
    <property type="match status" value="1"/>
</dbReference>
<feature type="transmembrane region" description="Helical" evidence="7">
    <location>
        <begin position="401"/>
        <end position="425"/>
    </location>
</feature>
<feature type="transmembrane region" description="Helical" evidence="7">
    <location>
        <begin position="309"/>
        <end position="332"/>
    </location>
</feature>
<dbReference type="GO" id="GO:0015174">
    <property type="term" value="F:basic amino acid transmembrane transporter activity"/>
    <property type="evidence" value="ECO:0007669"/>
    <property type="project" value="TreeGrafter"/>
</dbReference>
<feature type="transmembrane region" description="Helical" evidence="7">
    <location>
        <begin position="509"/>
        <end position="531"/>
    </location>
</feature>
<dbReference type="InterPro" id="IPR036259">
    <property type="entry name" value="MFS_trans_sf"/>
</dbReference>
<reference evidence="9 10" key="2">
    <citation type="journal article" date="2012" name="Eukaryot. Cell">
        <title>Genome update of Botrytis cinerea strains B05.10 and T4.</title>
        <authorList>
            <person name="Staats M."/>
            <person name="van Kan J.A."/>
        </authorList>
    </citation>
    <scope>NUCLEOTIDE SEQUENCE [LARGE SCALE GENOMIC DNA]</scope>
    <source>
        <strain evidence="9 10">B05.10</strain>
    </source>
</reference>
<dbReference type="Proteomes" id="UP000001798">
    <property type="component" value="Chromosome 2"/>
</dbReference>
<evidence type="ECO:0000313" key="10">
    <source>
        <dbReference type="Proteomes" id="UP000001798"/>
    </source>
</evidence>
<feature type="compositionally biased region" description="Low complexity" evidence="6">
    <location>
        <begin position="1"/>
        <end position="12"/>
    </location>
</feature>
<evidence type="ECO:0000256" key="5">
    <source>
        <dbReference type="ARBA" id="ARBA00023136"/>
    </source>
</evidence>
<organism evidence="9 10">
    <name type="scientific">Botryotinia fuckeliana (strain B05.10)</name>
    <name type="common">Noble rot fungus</name>
    <name type="synonym">Botrytis cinerea</name>
    <dbReference type="NCBI Taxonomy" id="332648"/>
    <lineage>
        <taxon>Eukaryota</taxon>
        <taxon>Fungi</taxon>
        <taxon>Dikarya</taxon>
        <taxon>Ascomycota</taxon>
        <taxon>Pezizomycotina</taxon>
        <taxon>Leotiomycetes</taxon>
        <taxon>Helotiales</taxon>
        <taxon>Sclerotiniaceae</taxon>
        <taxon>Botrytis</taxon>
    </lineage>
</organism>
<protein>
    <recommendedName>
        <fullName evidence="8">Major facilitator superfamily (MFS) profile domain-containing protein</fullName>
    </recommendedName>
</protein>
<dbReference type="KEGG" id="bfu:BCIN_02g03000"/>
<keyword evidence="10" id="KW-1185">Reference proteome</keyword>
<dbReference type="EMBL" id="CP009806">
    <property type="protein sequence ID" value="ATZ46965.1"/>
    <property type="molecule type" value="Genomic_DNA"/>
</dbReference>
<evidence type="ECO:0000256" key="1">
    <source>
        <dbReference type="ARBA" id="ARBA00004127"/>
    </source>
</evidence>
<feature type="domain" description="Major facilitator superfamily (MFS) profile" evidence="8">
    <location>
        <begin position="49"/>
        <end position="536"/>
    </location>
</feature>
<feature type="transmembrane region" description="Helical" evidence="7">
    <location>
        <begin position="172"/>
        <end position="194"/>
    </location>
</feature>
<dbReference type="OrthoDB" id="6770063at2759"/>
<dbReference type="PANTHER" id="PTHR23501:SF191">
    <property type="entry name" value="VACUOLAR BASIC AMINO ACID TRANSPORTER 4"/>
    <property type="match status" value="1"/>
</dbReference>
<evidence type="ECO:0000256" key="3">
    <source>
        <dbReference type="ARBA" id="ARBA00022692"/>
    </source>
</evidence>
<feature type="region of interest" description="Disordered" evidence="6">
    <location>
        <begin position="1"/>
        <end position="21"/>
    </location>
</feature>
<evidence type="ECO:0000256" key="2">
    <source>
        <dbReference type="ARBA" id="ARBA00022448"/>
    </source>
</evidence>
<evidence type="ECO:0000256" key="7">
    <source>
        <dbReference type="SAM" id="Phobius"/>
    </source>
</evidence>
<feature type="transmembrane region" description="Helical" evidence="7">
    <location>
        <begin position="241"/>
        <end position="261"/>
    </location>
</feature>
<feature type="transmembrane region" description="Helical" evidence="7">
    <location>
        <begin position="344"/>
        <end position="365"/>
    </location>
</feature>
<dbReference type="RefSeq" id="XP_024546990.1">
    <property type="nucleotide sequence ID" value="XM_024691220.1"/>
</dbReference>
<dbReference type="AlphaFoldDB" id="A0A384J8K3"/>
<evidence type="ECO:0000256" key="6">
    <source>
        <dbReference type="SAM" id="MobiDB-lite"/>
    </source>
</evidence>
<sequence>MATQSPTETTPLLNPPPEPQSEILYPNGDTSTTNLAVPDDPSTLYVWILMIGPFLSAFVAAVDSSMIATLSSPITSSFGSLSHLPWLASAYFIANAAVQPLSGKLTDIYGRRSGLVLANIVFALGNYMCASAKTEWVLIAGRVVAGLGGGGIMAIATFLLSDLVPLRDRGMWQGIGNMILGVGSGIGGVLGGWINDSLDWRATFLLQIPVTLLATIWTWFTIRIPTVDDGEGKPKLKRIDYLGSISLFTTLVTLLLGMSAGGNTVSWTSPIVLISLPLSLISLLVFIITELKYAKEPIIPLPLLCDLSVAGGCLTNAFSSASRFAMIFYLPLFLEAQGYTATKIGLRLIPGSIGTAIASMIAGIIVRSTGRFYKLGIASQVIYILGMAFICTFTLRTSAWPPFVCFFIINVGYGITLTTTILALLSSVTAKDQAVITSALFAFRSTGTVLGISAAGLTFQNVLGNLLWEKLGGIDNATECIQRIMDDFRVVNGLEEGLKELALQAYMGAVRAVFFLMLALGGLALVFTLLIRDRELSQRMAR</sequence>
<dbReference type="InterPro" id="IPR020846">
    <property type="entry name" value="MFS_dom"/>
</dbReference>
<dbReference type="GO" id="GO:0000329">
    <property type="term" value="C:fungal-type vacuole membrane"/>
    <property type="evidence" value="ECO:0007669"/>
    <property type="project" value="TreeGrafter"/>
</dbReference>
<name>A0A384J8K3_BOTFB</name>
<dbReference type="InterPro" id="IPR011701">
    <property type="entry name" value="MFS"/>
</dbReference>
<dbReference type="Gene3D" id="1.20.1720.10">
    <property type="entry name" value="Multidrug resistance protein D"/>
    <property type="match status" value="1"/>
</dbReference>
<dbReference type="SUPFAM" id="SSF103473">
    <property type="entry name" value="MFS general substrate transporter"/>
    <property type="match status" value="1"/>
</dbReference>
<evidence type="ECO:0000256" key="4">
    <source>
        <dbReference type="ARBA" id="ARBA00022989"/>
    </source>
</evidence>
<evidence type="ECO:0000259" key="8">
    <source>
        <dbReference type="PROSITE" id="PS50850"/>
    </source>
</evidence>
<feature type="transmembrane region" description="Helical" evidence="7">
    <location>
        <begin position="139"/>
        <end position="160"/>
    </location>
</feature>
<feature type="transmembrane region" description="Helical" evidence="7">
    <location>
        <begin position="267"/>
        <end position="288"/>
    </location>
</feature>
<feature type="transmembrane region" description="Helical" evidence="7">
    <location>
        <begin position="200"/>
        <end position="220"/>
    </location>
</feature>
<reference evidence="9 10" key="3">
    <citation type="journal article" date="2017" name="Mol. Plant Pathol.">
        <title>A gapless genome sequence of the fungus Botrytis cinerea.</title>
        <authorList>
            <person name="Van Kan J.A."/>
            <person name="Stassen J.H."/>
            <person name="Mosbach A."/>
            <person name="Van Der Lee T.A."/>
            <person name="Faino L."/>
            <person name="Farmer A.D."/>
            <person name="Papasotiriou D.G."/>
            <person name="Zhou S."/>
            <person name="Seidl M.F."/>
            <person name="Cottam E."/>
            <person name="Edel D."/>
            <person name="Hahn M."/>
            <person name="Schwartz D.C."/>
            <person name="Dietrich R.A."/>
            <person name="Widdison S."/>
            <person name="Scalliet G."/>
        </authorList>
    </citation>
    <scope>NUCLEOTIDE SEQUENCE [LARGE SCALE GENOMIC DNA]</scope>
    <source>
        <strain evidence="9 10">B05.10</strain>
    </source>
</reference>
<feature type="transmembrane region" description="Helical" evidence="7">
    <location>
        <begin position="44"/>
        <end position="62"/>
    </location>
</feature>
<dbReference type="PANTHER" id="PTHR23501">
    <property type="entry name" value="MAJOR FACILITATOR SUPERFAMILY"/>
    <property type="match status" value="1"/>
</dbReference>
<accession>A0A384J8K3</accession>
<proteinExistence type="predicted"/>